<evidence type="ECO:0000313" key="1">
    <source>
        <dbReference type="EMBL" id="OFA12315.1"/>
    </source>
</evidence>
<reference evidence="1 2" key="1">
    <citation type="submission" date="2016-09" db="EMBL/GenBank/DDBJ databases">
        <title>Genome Sequence of Lactobacillus sunkii Strain CG01.</title>
        <authorList>
            <person name="Poehlein A."/>
            <person name="Gabris C."/>
            <person name="Bengelsdorf F.R."/>
            <person name="Duerre P."/>
            <person name="Daniel R."/>
        </authorList>
    </citation>
    <scope>NUCLEOTIDE SEQUENCE [LARGE SCALE GENOMIC DNA]</scope>
    <source>
        <strain evidence="1 2">CG_D</strain>
    </source>
</reference>
<dbReference type="EMBL" id="MIQE01000008">
    <property type="protein sequence ID" value="OFA12315.1"/>
    <property type="molecule type" value="Genomic_DNA"/>
</dbReference>
<sequence>MMDQMLDVNRKLAVKSNSARYLGSQILCFCWGFNSV</sequence>
<dbReference type="AlphaFoldDB" id="A0A1E7XGR8"/>
<dbReference type="STRING" id="481719.LASUN_05950"/>
<gene>
    <name evidence="1" type="ORF">LASUN_05950</name>
</gene>
<comment type="caution">
    <text evidence="1">The sequence shown here is derived from an EMBL/GenBank/DDBJ whole genome shotgun (WGS) entry which is preliminary data.</text>
</comment>
<proteinExistence type="predicted"/>
<organism evidence="1 2">
    <name type="scientific">Lentilactobacillus sunkii</name>
    <dbReference type="NCBI Taxonomy" id="481719"/>
    <lineage>
        <taxon>Bacteria</taxon>
        <taxon>Bacillati</taxon>
        <taxon>Bacillota</taxon>
        <taxon>Bacilli</taxon>
        <taxon>Lactobacillales</taxon>
        <taxon>Lactobacillaceae</taxon>
        <taxon>Lentilactobacillus</taxon>
    </lineage>
</organism>
<protein>
    <submittedName>
        <fullName evidence="1">Uncharacterized protein</fullName>
    </submittedName>
</protein>
<name>A0A1E7XGR8_9LACO</name>
<accession>A0A1E7XGR8</accession>
<evidence type="ECO:0000313" key="2">
    <source>
        <dbReference type="Proteomes" id="UP000177010"/>
    </source>
</evidence>
<dbReference type="Proteomes" id="UP000177010">
    <property type="component" value="Unassembled WGS sequence"/>
</dbReference>